<reference evidence="9 10" key="1">
    <citation type="submission" date="2022-07" db="EMBL/GenBank/DDBJ databases">
        <title>Genome sequence of Terrisporobacter mayombei DSM6539.</title>
        <authorList>
            <person name="Boeer T."/>
            <person name="Bengelsdorf F.R."/>
            <person name="Daniel R."/>
            <person name="Poehlein A."/>
        </authorList>
    </citation>
    <scope>NUCLEOTIDE SEQUENCE [LARGE SCALE GENOMIC DNA]</scope>
    <source>
        <strain evidence="9 10">DSM 6539</strain>
    </source>
</reference>
<dbReference type="PROSITE" id="PS01116">
    <property type="entry name" value="XANTH_URACIL_PERMASE"/>
    <property type="match status" value="1"/>
</dbReference>
<dbReference type="InterPro" id="IPR017588">
    <property type="entry name" value="UacT-like"/>
</dbReference>
<feature type="transmembrane region" description="Helical" evidence="8">
    <location>
        <begin position="451"/>
        <end position="471"/>
    </location>
</feature>
<dbReference type="InterPro" id="IPR006043">
    <property type="entry name" value="NCS2"/>
</dbReference>
<keyword evidence="4" id="KW-1003">Cell membrane</keyword>
<dbReference type="NCBIfam" id="NF037981">
    <property type="entry name" value="NCS2_1"/>
    <property type="match status" value="1"/>
</dbReference>
<evidence type="ECO:0000256" key="2">
    <source>
        <dbReference type="ARBA" id="ARBA00008821"/>
    </source>
</evidence>
<feature type="transmembrane region" description="Helical" evidence="8">
    <location>
        <begin position="237"/>
        <end position="258"/>
    </location>
</feature>
<keyword evidence="10" id="KW-1185">Reference proteome</keyword>
<feature type="transmembrane region" description="Helical" evidence="8">
    <location>
        <begin position="364"/>
        <end position="385"/>
    </location>
</feature>
<evidence type="ECO:0000256" key="7">
    <source>
        <dbReference type="ARBA" id="ARBA00023136"/>
    </source>
</evidence>
<proteinExistence type="inferred from homology"/>
<feature type="transmembrane region" description="Helical" evidence="8">
    <location>
        <begin position="97"/>
        <end position="115"/>
    </location>
</feature>
<accession>A0ABY9Q6L2</accession>
<evidence type="ECO:0000256" key="1">
    <source>
        <dbReference type="ARBA" id="ARBA00004651"/>
    </source>
</evidence>
<keyword evidence="6 8" id="KW-1133">Transmembrane helix</keyword>
<dbReference type="NCBIfam" id="TIGR00801">
    <property type="entry name" value="ncs2"/>
    <property type="match status" value="1"/>
</dbReference>
<evidence type="ECO:0000256" key="8">
    <source>
        <dbReference type="SAM" id="Phobius"/>
    </source>
</evidence>
<evidence type="ECO:0000313" key="9">
    <source>
        <dbReference type="EMBL" id="WMT82826.1"/>
    </source>
</evidence>
<feature type="transmembrane region" description="Helical" evidence="8">
    <location>
        <begin position="153"/>
        <end position="171"/>
    </location>
</feature>
<dbReference type="Proteomes" id="UP001235030">
    <property type="component" value="Chromosome"/>
</dbReference>
<feature type="transmembrane region" description="Helical" evidence="8">
    <location>
        <begin position="391"/>
        <end position="409"/>
    </location>
</feature>
<feature type="transmembrane region" description="Helical" evidence="8">
    <location>
        <begin position="73"/>
        <end position="91"/>
    </location>
</feature>
<evidence type="ECO:0000256" key="4">
    <source>
        <dbReference type="ARBA" id="ARBA00022475"/>
    </source>
</evidence>
<feature type="transmembrane region" description="Helical" evidence="8">
    <location>
        <begin position="178"/>
        <end position="199"/>
    </location>
</feature>
<dbReference type="Pfam" id="PF00860">
    <property type="entry name" value="Xan_ur_permease"/>
    <property type="match status" value="1"/>
</dbReference>
<dbReference type="EMBL" id="CP101637">
    <property type="protein sequence ID" value="WMT82826.1"/>
    <property type="molecule type" value="Genomic_DNA"/>
</dbReference>
<dbReference type="RefSeq" id="WP_331476753.1">
    <property type="nucleotide sequence ID" value="NZ_JAHZMP010000003.1"/>
</dbReference>
<dbReference type="NCBIfam" id="TIGR03173">
    <property type="entry name" value="pbuX"/>
    <property type="match status" value="1"/>
</dbReference>
<dbReference type="PANTHER" id="PTHR42810">
    <property type="entry name" value="PURINE PERMEASE C1399.01C-RELATED"/>
    <property type="match status" value="1"/>
</dbReference>
<keyword evidence="5 8" id="KW-0812">Transmembrane</keyword>
<evidence type="ECO:0000256" key="5">
    <source>
        <dbReference type="ARBA" id="ARBA00022692"/>
    </source>
</evidence>
<evidence type="ECO:0000256" key="6">
    <source>
        <dbReference type="ARBA" id="ARBA00022989"/>
    </source>
</evidence>
<evidence type="ECO:0000256" key="3">
    <source>
        <dbReference type="ARBA" id="ARBA00022448"/>
    </source>
</evidence>
<feature type="transmembrane region" description="Helical" evidence="8">
    <location>
        <begin position="421"/>
        <end position="439"/>
    </location>
</feature>
<keyword evidence="7 8" id="KW-0472">Membrane</keyword>
<comment type="subcellular location">
    <subcellularLocation>
        <location evidence="1">Cell membrane</location>
        <topology evidence="1">Multi-pass membrane protein</topology>
    </subcellularLocation>
</comment>
<sequence length="488" mass="51086">MELPEAAAKAHRWLYERSEFLIKLSETESYTQNKITGDSVMSSSNIKQLNNLKYGVEDNPTVATKILLGLQHIFAAFGGIIVVPLVISSALGFDATTSTAVISASILAAGIATIIQAKGVGRIGSKVACIMGTDFTFVSPAISVGSVLGLPGIIGATILGAFFEIILSYFIKPLMKLFPPIVTGTVVCLIGLTLLPVSMDWAAGGVGAADYGSLTNVSIAMLVMMITLLLNRYGKGMLSSASILIGMVVGYIICIPLGKVDFSSVTQANFIAIPQIFQYGVTFDLKALIAFLPAYFVTTIETVGCLKAIGEVSDVDMDDKRVGSGVLADGVGSMIGGVVGAFPNTSFSQNVGLIPLTKVASKHVAIMAGILLVVLGLFPQFAALINGIPQPVLGGVGIVMFGTVAAAGIKTLSRVEINDRNLLIIATSIGLGLGVTFRPDFISQLPEGLQMIFSSGISTGTIVALILNIILTEDKEEKNNKESDREAI</sequence>
<comment type="similarity">
    <text evidence="2">Belongs to the nucleobase:cation symporter-2 (NCS2) (TC 2.A.40) family.</text>
</comment>
<name>A0ABY9Q6L2_9FIRM</name>
<feature type="transmembrane region" description="Helical" evidence="8">
    <location>
        <begin position="211"/>
        <end position="230"/>
    </location>
</feature>
<dbReference type="PANTHER" id="PTHR42810:SF2">
    <property type="entry name" value="PURINE PERMEASE C1399.01C-RELATED"/>
    <property type="match status" value="1"/>
</dbReference>
<organism evidence="9 10">
    <name type="scientific">Terrisporobacter mayombei</name>
    <dbReference type="NCBI Taxonomy" id="1541"/>
    <lineage>
        <taxon>Bacteria</taxon>
        <taxon>Bacillati</taxon>
        <taxon>Bacillota</taxon>
        <taxon>Clostridia</taxon>
        <taxon>Peptostreptococcales</taxon>
        <taxon>Peptostreptococcaceae</taxon>
        <taxon>Terrisporobacter</taxon>
    </lineage>
</organism>
<evidence type="ECO:0000313" key="10">
    <source>
        <dbReference type="Proteomes" id="UP001235030"/>
    </source>
</evidence>
<keyword evidence="3" id="KW-0813">Transport</keyword>
<protein>
    <submittedName>
        <fullName evidence="9">Uric acid transporter UacT</fullName>
    </submittedName>
</protein>
<dbReference type="InterPro" id="IPR006042">
    <property type="entry name" value="Xan_ur_permease"/>
</dbReference>
<gene>
    <name evidence="9" type="primary">uacT</name>
    <name evidence="9" type="ORF">TEMA_33190</name>
</gene>